<dbReference type="EMBL" id="SUMC01000013">
    <property type="protein sequence ID" value="TKA10637.1"/>
    <property type="molecule type" value="Genomic_DNA"/>
</dbReference>
<feature type="binding site" evidence="8">
    <location>
        <position position="6"/>
    </location>
    <ligand>
        <name>Mg(2+)</name>
        <dbReference type="ChEBI" id="CHEBI:18420"/>
    </ligand>
</feature>
<keyword evidence="4 8" id="KW-0479">Metal-binding</keyword>
<evidence type="ECO:0000256" key="2">
    <source>
        <dbReference type="ARBA" id="ARBA00022649"/>
    </source>
</evidence>
<feature type="binding site" evidence="8">
    <location>
        <position position="101"/>
    </location>
    <ligand>
        <name>Mg(2+)</name>
        <dbReference type="ChEBI" id="CHEBI:18420"/>
    </ligand>
</feature>
<evidence type="ECO:0000313" key="11">
    <source>
        <dbReference type="Proteomes" id="UP000305778"/>
    </source>
</evidence>
<comment type="function">
    <text evidence="8">Toxic component of a toxin-antitoxin (TA) system. An RNase.</text>
</comment>
<feature type="domain" description="PIN" evidence="9">
    <location>
        <begin position="3"/>
        <end position="119"/>
    </location>
</feature>
<evidence type="ECO:0000256" key="5">
    <source>
        <dbReference type="ARBA" id="ARBA00022801"/>
    </source>
</evidence>
<comment type="similarity">
    <text evidence="7 8">Belongs to the PINc/VapC protein family.</text>
</comment>
<name>A0A4U0SR69_9ACTN</name>
<dbReference type="HAMAP" id="MF_00265">
    <property type="entry name" value="VapC_Nob1"/>
    <property type="match status" value="1"/>
</dbReference>
<evidence type="ECO:0000256" key="4">
    <source>
        <dbReference type="ARBA" id="ARBA00022723"/>
    </source>
</evidence>
<dbReference type="OrthoDB" id="9815354at2"/>
<keyword evidence="5 8" id="KW-0378">Hydrolase</keyword>
<dbReference type="InterPro" id="IPR050556">
    <property type="entry name" value="Type_II_TA_system_RNase"/>
</dbReference>
<evidence type="ECO:0000256" key="3">
    <source>
        <dbReference type="ARBA" id="ARBA00022722"/>
    </source>
</evidence>
<dbReference type="Pfam" id="PF01850">
    <property type="entry name" value="PIN"/>
    <property type="match status" value="1"/>
</dbReference>
<dbReference type="EC" id="3.1.-.-" evidence="8"/>
<dbReference type="InterPro" id="IPR029060">
    <property type="entry name" value="PIN-like_dom_sf"/>
</dbReference>
<keyword evidence="8" id="KW-0800">Toxin</keyword>
<sequence>MGYLLDTNVLSEVRKRNADHRVLAWMRSTRPGEVFTSALVIGEIRRGAENVRRRDPAMAERLDMWLARVRRDFGDKVLPVTAEVAEAWGRQDSPDRLPAVDGLLAATAKVHDLVLVTRNIKDVERADVRLVNPFEFGV</sequence>
<dbReference type="Proteomes" id="UP000305778">
    <property type="component" value="Unassembled WGS sequence"/>
</dbReference>
<dbReference type="CDD" id="cd18746">
    <property type="entry name" value="PIN_VapC4-5_FitB-like"/>
    <property type="match status" value="1"/>
</dbReference>
<dbReference type="PANTHER" id="PTHR33653:SF1">
    <property type="entry name" value="RIBONUCLEASE VAPC2"/>
    <property type="match status" value="1"/>
</dbReference>
<dbReference type="InterPro" id="IPR002716">
    <property type="entry name" value="PIN_dom"/>
</dbReference>
<evidence type="ECO:0000259" key="9">
    <source>
        <dbReference type="Pfam" id="PF01850"/>
    </source>
</evidence>
<proteinExistence type="inferred from homology"/>
<dbReference type="GO" id="GO:0000287">
    <property type="term" value="F:magnesium ion binding"/>
    <property type="evidence" value="ECO:0007669"/>
    <property type="project" value="UniProtKB-UniRule"/>
</dbReference>
<comment type="cofactor">
    <cofactor evidence="1 8">
        <name>Mg(2+)</name>
        <dbReference type="ChEBI" id="CHEBI:18420"/>
    </cofactor>
</comment>
<comment type="caution">
    <text evidence="10">The sequence shown here is derived from an EMBL/GenBank/DDBJ whole genome shotgun (WGS) entry which is preliminary data.</text>
</comment>
<dbReference type="SUPFAM" id="SSF88723">
    <property type="entry name" value="PIN domain-like"/>
    <property type="match status" value="1"/>
</dbReference>
<evidence type="ECO:0000256" key="1">
    <source>
        <dbReference type="ARBA" id="ARBA00001946"/>
    </source>
</evidence>
<dbReference type="GO" id="GO:0090729">
    <property type="term" value="F:toxin activity"/>
    <property type="evidence" value="ECO:0007669"/>
    <property type="project" value="UniProtKB-KW"/>
</dbReference>
<organism evidence="10 11">
    <name type="scientific">Actinacidiphila oryziradicis</name>
    <dbReference type="NCBI Taxonomy" id="2571141"/>
    <lineage>
        <taxon>Bacteria</taxon>
        <taxon>Bacillati</taxon>
        <taxon>Actinomycetota</taxon>
        <taxon>Actinomycetes</taxon>
        <taxon>Kitasatosporales</taxon>
        <taxon>Streptomycetaceae</taxon>
        <taxon>Actinacidiphila</taxon>
    </lineage>
</organism>
<dbReference type="PANTHER" id="PTHR33653">
    <property type="entry name" value="RIBONUCLEASE VAPC2"/>
    <property type="match status" value="1"/>
</dbReference>
<dbReference type="Gene3D" id="3.40.50.1010">
    <property type="entry name" value="5'-nuclease"/>
    <property type="match status" value="1"/>
</dbReference>
<evidence type="ECO:0000313" key="10">
    <source>
        <dbReference type="EMBL" id="TKA10637.1"/>
    </source>
</evidence>
<evidence type="ECO:0000256" key="6">
    <source>
        <dbReference type="ARBA" id="ARBA00022842"/>
    </source>
</evidence>
<keyword evidence="3 8" id="KW-0540">Nuclease</keyword>
<keyword evidence="6 8" id="KW-0460">Magnesium</keyword>
<reference evidence="10 11" key="1">
    <citation type="submission" date="2019-04" db="EMBL/GenBank/DDBJ databases">
        <title>Streptomyces oryziradicis sp. nov., a novel actinomycete isolated from rhizosphere soil of rice (Oryza sativa L.).</title>
        <authorList>
            <person name="Li C."/>
        </authorList>
    </citation>
    <scope>NUCLEOTIDE SEQUENCE [LARGE SCALE GENOMIC DNA]</scope>
    <source>
        <strain evidence="10 11">NEAU-C40</strain>
    </source>
</reference>
<dbReference type="AlphaFoldDB" id="A0A4U0SR69"/>
<keyword evidence="11" id="KW-1185">Reference proteome</keyword>
<keyword evidence="2 8" id="KW-1277">Toxin-antitoxin system</keyword>
<gene>
    <name evidence="8" type="primary">vapC</name>
    <name evidence="10" type="ORF">FCI23_16375</name>
</gene>
<evidence type="ECO:0000256" key="7">
    <source>
        <dbReference type="ARBA" id="ARBA00038093"/>
    </source>
</evidence>
<dbReference type="GO" id="GO:0016787">
    <property type="term" value="F:hydrolase activity"/>
    <property type="evidence" value="ECO:0007669"/>
    <property type="project" value="UniProtKB-KW"/>
</dbReference>
<dbReference type="InterPro" id="IPR022907">
    <property type="entry name" value="VapC_family"/>
</dbReference>
<dbReference type="GO" id="GO:0004540">
    <property type="term" value="F:RNA nuclease activity"/>
    <property type="evidence" value="ECO:0007669"/>
    <property type="project" value="InterPro"/>
</dbReference>
<accession>A0A4U0SR69</accession>
<evidence type="ECO:0000256" key="8">
    <source>
        <dbReference type="HAMAP-Rule" id="MF_00265"/>
    </source>
</evidence>
<protein>
    <recommendedName>
        <fullName evidence="8">Ribonuclease VapC</fullName>
        <shortName evidence="8">RNase VapC</shortName>
        <ecNumber evidence="8">3.1.-.-</ecNumber>
    </recommendedName>
    <alternativeName>
        <fullName evidence="8">Toxin VapC</fullName>
    </alternativeName>
</protein>